<organism evidence="2">
    <name type="scientific">Phlebotomus ariasi</name>
    <dbReference type="NCBI Taxonomy" id="59272"/>
    <lineage>
        <taxon>Eukaryota</taxon>
        <taxon>Metazoa</taxon>
        <taxon>Ecdysozoa</taxon>
        <taxon>Arthropoda</taxon>
        <taxon>Hexapoda</taxon>
        <taxon>Insecta</taxon>
        <taxon>Pterygota</taxon>
        <taxon>Neoptera</taxon>
        <taxon>Endopterygota</taxon>
        <taxon>Diptera</taxon>
        <taxon>Nematocera</taxon>
        <taxon>Psychodoidea</taxon>
        <taxon>Psychodidae</taxon>
        <taxon>Phlebotomus</taxon>
        <taxon>Larroussius</taxon>
    </lineage>
</organism>
<protein>
    <submittedName>
        <fullName evidence="2">34 kDa salivary protein</fullName>
    </submittedName>
</protein>
<evidence type="ECO:0000256" key="1">
    <source>
        <dbReference type="SAM" id="SignalP"/>
    </source>
</evidence>
<accession>Q2TJG6</accession>
<gene>
    <name evidence="2" type="primary">SP09</name>
</gene>
<dbReference type="AlphaFoldDB" id="Q2TJG6"/>
<keyword evidence="1" id="KW-0732">Signal</keyword>
<proteinExistence type="evidence at transcript level"/>
<name>Q2TJG6_9DIPT</name>
<dbReference type="EMBL" id="AY861657">
    <property type="protein sequence ID" value="AAX55751.1"/>
    <property type="molecule type" value="mRNA"/>
</dbReference>
<reference evidence="2" key="1">
    <citation type="journal article" date="2006" name="Vaccine">
        <title>From transcriptome to immunome: identification of DTH inducing proteins from a Phlebotomus ariasi salivary gland cDNA library.</title>
        <authorList>
            <person name="Oliveira F."/>
            <person name="Kamhawi S."/>
            <person name="Seitz A.E."/>
            <person name="Pham V.M."/>
            <person name="Guigal P.M."/>
            <person name="Fischer L."/>
            <person name="Ward J."/>
            <person name="Valenzuela J.G."/>
        </authorList>
    </citation>
    <scope>NUCLEOTIDE SEQUENCE</scope>
</reference>
<sequence length="312" mass="36641">MASIKLSTCSFVLLNLILPTISMKVISFDDRDEYLLGKPANSDDELLYSTFDFQRDPCSKSYVKCTNNNTHFILDFVDPKKRCISSIHVFSYPDRPPSFEEKRIPSKSAIYCQKGGIGKSHCLLVFRKKEPREDALVDIRGIPADQTCSLKERYTSGDPKKTDAYGMAYQFDRKDDWHIQRTGIKTWKRSGNEIFYRKNGLMNHQIRYLSKFDKYTVTRELVVKNNAKKFTLEFSNFRQYRISFLDIYWFQESQRNKPRLPYIYYNGHCLPSNKTCQLVFDTDEPITYAFVKVFSNPDHNEPRLRHEDLGRG</sequence>
<feature type="chain" id="PRO_5004216409" evidence="1">
    <location>
        <begin position="28"/>
        <end position="312"/>
    </location>
</feature>
<feature type="signal peptide" evidence="1">
    <location>
        <begin position="1"/>
        <end position="27"/>
    </location>
</feature>
<evidence type="ECO:0000313" key="2">
    <source>
        <dbReference type="EMBL" id="AAX55751.1"/>
    </source>
</evidence>